<organism evidence="1 2">
    <name type="scientific">Hirundo rustica rustica</name>
    <dbReference type="NCBI Taxonomy" id="333673"/>
    <lineage>
        <taxon>Eukaryota</taxon>
        <taxon>Metazoa</taxon>
        <taxon>Chordata</taxon>
        <taxon>Craniata</taxon>
        <taxon>Vertebrata</taxon>
        <taxon>Euteleostomi</taxon>
        <taxon>Archelosauria</taxon>
        <taxon>Archosauria</taxon>
        <taxon>Dinosauria</taxon>
        <taxon>Saurischia</taxon>
        <taxon>Theropoda</taxon>
        <taxon>Coelurosauria</taxon>
        <taxon>Aves</taxon>
        <taxon>Neognathae</taxon>
        <taxon>Neoaves</taxon>
        <taxon>Telluraves</taxon>
        <taxon>Australaves</taxon>
        <taxon>Passeriformes</taxon>
        <taxon>Sylvioidea</taxon>
        <taxon>Hirundinidae</taxon>
        <taxon>Hirundo</taxon>
    </lineage>
</organism>
<comment type="caution">
    <text evidence="1">The sequence shown here is derived from an EMBL/GenBank/DDBJ whole genome shotgun (WGS) entry which is preliminary data.</text>
</comment>
<name>A0A3M0JQ76_HIRRU</name>
<gene>
    <name evidence="1" type="ORF">DUI87_20182</name>
</gene>
<protein>
    <submittedName>
        <fullName evidence="1">Uncharacterized protein</fullName>
    </submittedName>
</protein>
<accession>A0A3M0JQ76</accession>
<proteinExistence type="predicted"/>
<evidence type="ECO:0000313" key="1">
    <source>
        <dbReference type="EMBL" id="RMC02989.1"/>
    </source>
</evidence>
<dbReference type="EMBL" id="QRBI01000131">
    <property type="protein sequence ID" value="RMC02989.1"/>
    <property type="molecule type" value="Genomic_DNA"/>
</dbReference>
<dbReference type="Proteomes" id="UP000269221">
    <property type="component" value="Unassembled WGS sequence"/>
</dbReference>
<reference evidence="1 2" key="1">
    <citation type="submission" date="2018-07" db="EMBL/GenBank/DDBJ databases">
        <title>A high quality draft genome assembly of the barn swallow (H. rustica rustica).</title>
        <authorList>
            <person name="Formenti G."/>
            <person name="Chiara M."/>
            <person name="Poveda L."/>
            <person name="Francoijs K.-J."/>
            <person name="Bonisoli-Alquati A."/>
            <person name="Canova L."/>
            <person name="Gianfranceschi L."/>
            <person name="Horner D.S."/>
            <person name="Saino N."/>
        </authorList>
    </citation>
    <scope>NUCLEOTIDE SEQUENCE [LARGE SCALE GENOMIC DNA]</scope>
    <source>
        <strain evidence="1">Chelidonia</strain>
        <tissue evidence="1">Blood</tissue>
    </source>
</reference>
<sequence length="158" mass="16901">MAILTTRKQCKARVIAIFVGRGLAKDRKKVVEEVSEGLYSSASLTFGKGDGQEEPPELDEPCGRRIRLTLFLHCAPTVPKPISMATCHPCCQGDEEQLLEDRDVTKPPNASPHLLAPDGPWVKAGFRSTTTPYTTSGNKSLAAAAAGSAPSSRAQLIL</sequence>
<dbReference type="AlphaFoldDB" id="A0A3M0JQ76"/>
<keyword evidence="2" id="KW-1185">Reference proteome</keyword>
<evidence type="ECO:0000313" key="2">
    <source>
        <dbReference type="Proteomes" id="UP000269221"/>
    </source>
</evidence>